<keyword evidence="1" id="KW-1133">Transmembrane helix</keyword>
<name>A0A8J7QC82_9BACT</name>
<evidence type="ECO:0000313" key="3">
    <source>
        <dbReference type="Proteomes" id="UP000664417"/>
    </source>
</evidence>
<dbReference type="RefSeq" id="WP_207857986.1">
    <property type="nucleotide sequence ID" value="NZ_JAFREP010000005.1"/>
</dbReference>
<keyword evidence="1" id="KW-0812">Transmembrane</keyword>
<organism evidence="2 3">
    <name type="scientific">Acanthopleuribacter pedis</name>
    <dbReference type="NCBI Taxonomy" id="442870"/>
    <lineage>
        <taxon>Bacteria</taxon>
        <taxon>Pseudomonadati</taxon>
        <taxon>Acidobacteriota</taxon>
        <taxon>Holophagae</taxon>
        <taxon>Acanthopleuribacterales</taxon>
        <taxon>Acanthopleuribacteraceae</taxon>
        <taxon>Acanthopleuribacter</taxon>
    </lineage>
</organism>
<reference evidence="2" key="1">
    <citation type="submission" date="2021-03" db="EMBL/GenBank/DDBJ databases">
        <authorList>
            <person name="Wang G."/>
        </authorList>
    </citation>
    <scope>NUCLEOTIDE SEQUENCE</scope>
    <source>
        <strain evidence="2">KCTC 12899</strain>
    </source>
</reference>
<feature type="transmembrane region" description="Helical" evidence="1">
    <location>
        <begin position="255"/>
        <end position="278"/>
    </location>
</feature>
<dbReference type="AlphaFoldDB" id="A0A8J7QC82"/>
<dbReference type="EMBL" id="JAFREP010000005">
    <property type="protein sequence ID" value="MBO1318296.1"/>
    <property type="molecule type" value="Genomic_DNA"/>
</dbReference>
<feature type="transmembrane region" description="Helical" evidence="1">
    <location>
        <begin position="173"/>
        <end position="192"/>
    </location>
</feature>
<keyword evidence="1" id="KW-0472">Membrane</keyword>
<proteinExistence type="predicted"/>
<evidence type="ECO:0000313" key="2">
    <source>
        <dbReference type="EMBL" id="MBO1318296.1"/>
    </source>
</evidence>
<feature type="transmembrane region" description="Helical" evidence="1">
    <location>
        <begin position="141"/>
        <end position="161"/>
    </location>
</feature>
<comment type="caution">
    <text evidence="2">The sequence shown here is derived from an EMBL/GenBank/DDBJ whole genome shotgun (WGS) entry which is preliminary data.</text>
</comment>
<protein>
    <submittedName>
        <fullName evidence="2">Uncharacterized protein</fullName>
    </submittedName>
</protein>
<dbReference type="Proteomes" id="UP000664417">
    <property type="component" value="Unassembled WGS sequence"/>
</dbReference>
<accession>A0A8J7QC82</accession>
<keyword evidence="3" id="KW-1185">Reference proteome</keyword>
<sequence>MKLLSFVRGTKRTPITTGKTFSNNKDDSDYIKDMGTVPEVITPPVDSTYATRKYVEVTNSRTTLPEAEECIRSHHHALFHQANHMNSKQVKAELNSHNQQKEFVTQDRTEQQELIENSQKCSKKQTSVVSYNWTPVQKMKAIMCGVGSLVTALFGISNLSINLKQNNLVFLDAPWSVVVLSSLVFLMPAFGVKERFDTLPTEKAKEKYLSSLFYTMLGSLFIYMMLFAYQNMPQAPAPGGLFSGTVPTETINRQLVNYVSLLTQIILEISTSTLLLIYASRICARHAVVTDITHTLHPSKVYESHVKTAQELDRVLIQLDRRIEVLSNYEENLAINESIYLTNAVTQFQSLLNK</sequence>
<evidence type="ECO:0000256" key="1">
    <source>
        <dbReference type="SAM" id="Phobius"/>
    </source>
</evidence>
<gene>
    <name evidence="2" type="ORF">J3U88_07510</name>
</gene>
<feature type="transmembrane region" description="Helical" evidence="1">
    <location>
        <begin position="212"/>
        <end position="229"/>
    </location>
</feature>